<dbReference type="Gene3D" id="2.40.160.50">
    <property type="entry name" value="membrane protein fhac: a member of the omp85/tpsb transporter family"/>
    <property type="match status" value="1"/>
</dbReference>
<dbReference type="PANTHER" id="PTHR12815:SF42">
    <property type="entry name" value="BACTERIAL SURFACE ANTIGEN (D15) DOMAIN-CONTAINING PROTEIN"/>
    <property type="match status" value="1"/>
</dbReference>
<reference evidence="6 7" key="1">
    <citation type="submission" date="2018-06" db="EMBL/GenBank/DDBJ databases">
        <title>Genomic Encyclopedia of Archaeal and Bacterial Type Strains, Phase II (KMG-II): from individual species to whole genera.</title>
        <authorList>
            <person name="Goeker M."/>
        </authorList>
    </citation>
    <scope>NUCLEOTIDE SEQUENCE [LARGE SCALE GENOMIC DNA]</scope>
    <source>
        <strain evidence="6 7">DSM 13087</strain>
    </source>
</reference>
<protein>
    <submittedName>
        <fullName evidence="6">Autotransporter secretion outer membrane protein TamA</fullName>
    </submittedName>
</protein>
<keyword evidence="7" id="KW-1185">Reference proteome</keyword>
<proteinExistence type="predicted"/>
<keyword evidence="2" id="KW-0812">Transmembrane</keyword>
<dbReference type="GO" id="GO:0019867">
    <property type="term" value="C:outer membrane"/>
    <property type="evidence" value="ECO:0007669"/>
    <property type="project" value="InterPro"/>
</dbReference>
<dbReference type="Gene3D" id="3.10.20.310">
    <property type="entry name" value="membrane protein fhac"/>
    <property type="match status" value="1"/>
</dbReference>
<dbReference type="AlphaFoldDB" id="A0A2W7PY91"/>
<organism evidence="6 7">
    <name type="scientific">Roseinatronobacter thiooxidans</name>
    <dbReference type="NCBI Taxonomy" id="121821"/>
    <lineage>
        <taxon>Bacteria</taxon>
        <taxon>Pseudomonadati</taxon>
        <taxon>Pseudomonadota</taxon>
        <taxon>Alphaproteobacteria</taxon>
        <taxon>Rhodobacterales</taxon>
        <taxon>Paracoccaceae</taxon>
        <taxon>Roseinatronobacter</taxon>
    </lineage>
</organism>
<sequence>MVQRNVKTKQKWPVTWVDARSLALAALLLPALPAQAFETLEITFEGQDNGLETALRRASLLQAAQDDGVQDPFEVFTIARAEYGQLIGTFYEAGFYAPQISVRIDGREAADISPLTPPDTIRRIDLILTAGPAFVFGQTQLGPLAQGTALAEDFAAGRPARSTVIREATSDAVDAWRDQGHAKAQPEDQQITARHPPGALDVAVQIAPGPRLRFGRLRPDGQQRTRPARIVKIAGLPSGEVFSPRDVQRAAERLRRTGTFASVSLREAETANPDGTLDINASVVEAPLRRIGASVEYDTEAGAKLGAFWLHRNLFGGAERFRIEGMVGGLGSGGGLDYRLATEFSRPATFTPDTALNFGVVIETERESDLDAKRVRLDIGLVHRFSDTLTFGGGIGLLLERAAFGPNLQQRRDFKLLLLPLDVTWDRRDNERAPTRGFYTRGEVMPFLGLGGTDSGARAYADLRGYRAFGQDDGVVLAGRAQLGAVFVADLARTPRDLLFYSGGSGSVRGQPFRSLGVTSGNVSSGGQGFAALSAEMRVRATENIGVVAFADAGYVSEGAFSGSSDWHAGAGLGLRYDTVVGPLRIDVGYPVAGTTGSGFQLYLGIGHAF</sequence>
<dbReference type="EMBL" id="QKZQ01000011">
    <property type="protein sequence ID" value="PZX41168.1"/>
    <property type="molecule type" value="Genomic_DNA"/>
</dbReference>
<keyword evidence="4" id="KW-0732">Signal</keyword>
<comment type="subcellular location">
    <subcellularLocation>
        <location evidence="1">Membrane</location>
    </subcellularLocation>
</comment>
<accession>A0A2W7PY91</accession>
<feature type="domain" description="Bacterial surface antigen (D15)" evidence="5">
    <location>
        <begin position="313"/>
        <end position="610"/>
    </location>
</feature>
<evidence type="ECO:0000313" key="7">
    <source>
        <dbReference type="Proteomes" id="UP000249364"/>
    </source>
</evidence>
<evidence type="ECO:0000256" key="3">
    <source>
        <dbReference type="ARBA" id="ARBA00023136"/>
    </source>
</evidence>
<feature type="signal peptide" evidence="4">
    <location>
        <begin position="1"/>
        <end position="36"/>
    </location>
</feature>
<keyword evidence="3" id="KW-0472">Membrane</keyword>
<evidence type="ECO:0000256" key="1">
    <source>
        <dbReference type="ARBA" id="ARBA00004370"/>
    </source>
</evidence>
<dbReference type="Proteomes" id="UP000249364">
    <property type="component" value="Unassembled WGS sequence"/>
</dbReference>
<evidence type="ECO:0000259" key="5">
    <source>
        <dbReference type="Pfam" id="PF01103"/>
    </source>
</evidence>
<dbReference type="PANTHER" id="PTHR12815">
    <property type="entry name" value="SORTING AND ASSEMBLY MACHINERY SAMM50 PROTEIN FAMILY MEMBER"/>
    <property type="match status" value="1"/>
</dbReference>
<name>A0A2W7PY91_9RHOB</name>
<feature type="chain" id="PRO_5015889731" evidence="4">
    <location>
        <begin position="37"/>
        <end position="610"/>
    </location>
</feature>
<dbReference type="Pfam" id="PF01103">
    <property type="entry name" value="Omp85"/>
    <property type="match status" value="1"/>
</dbReference>
<evidence type="ECO:0000313" key="6">
    <source>
        <dbReference type="EMBL" id="PZX41168.1"/>
    </source>
</evidence>
<gene>
    <name evidence="6" type="ORF">LY56_02371</name>
</gene>
<dbReference type="STRING" id="121821.GCA_001870675_00121"/>
<dbReference type="InterPro" id="IPR000184">
    <property type="entry name" value="Bac_surfAg_D15"/>
</dbReference>
<evidence type="ECO:0000256" key="2">
    <source>
        <dbReference type="ARBA" id="ARBA00022452"/>
    </source>
</evidence>
<evidence type="ECO:0000256" key="4">
    <source>
        <dbReference type="SAM" id="SignalP"/>
    </source>
</evidence>
<keyword evidence="2" id="KW-1134">Transmembrane beta strand</keyword>
<dbReference type="InterPro" id="IPR039910">
    <property type="entry name" value="D15-like"/>
</dbReference>
<comment type="caution">
    <text evidence="6">The sequence shown here is derived from an EMBL/GenBank/DDBJ whole genome shotgun (WGS) entry which is preliminary data.</text>
</comment>